<keyword evidence="9" id="KW-0648">Protein biosynthesis</keyword>
<evidence type="ECO:0000256" key="14">
    <source>
        <dbReference type="NCBIfam" id="TIGR00414"/>
    </source>
</evidence>
<reference evidence="18 19" key="1">
    <citation type="submission" date="2014-11" db="EMBL/GenBank/DDBJ databases">
        <title>Complete genome sequence of Pseudomonas putida S12 including megaplasmid pTTS12.</title>
        <authorList>
            <person name="Kuepper J."/>
            <person name="Ruijssenaars H.J."/>
            <person name="Blank L.M."/>
            <person name="de Winde J.H."/>
            <person name="Wierckx N."/>
        </authorList>
    </citation>
    <scope>NUCLEOTIDE SEQUENCE [LARGE SCALE GENOMIC DNA]</scope>
    <source>
        <strain evidence="18 19">S12</strain>
    </source>
</reference>
<organism evidence="18 19">
    <name type="scientific">Pseudomonas putida S12</name>
    <dbReference type="NCBI Taxonomy" id="1215087"/>
    <lineage>
        <taxon>Bacteria</taxon>
        <taxon>Pseudomonadati</taxon>
        <taxon>Pseudomonadota</taxon>
        <taxon>Gammaproteobacteria</taxon>
        <taxon>Pseudomonadales</taxon>
        <taxon>Pseudomonadaceae</taxon>
        <taxon>Pseudomonas</taxon>
    </lineage>
</organism>
<evidence type="ECO:0000256" key="11">
    <source>
        <dbReference type="ARBA" id="ARBA00039158"/>
    </source>
</evidence>
<evidence type="ECO:0000259" key="17">
    <source>
        <dbReference type="PROSITE" id="PS50862"/>
    </source>
</evidence>
<evidence type="ECO:0000256" key="15">
    <source>
        <dbReference type="PIRSR" id="PIRSR001529-1"/>
    </source>
</evidence>
<dbReference type="Pfam" id="PF00587">
    <property type="entry name" value="tRNA-synt_2b"/>
    <property type="match status" value="1"/>
</dbReference>
<dbReference type="PANTHER" id="PTHR43697">
    <property type="entry name" value="SERYL-TRNA SYNTHETASE"/>
    <property type="match status" value="1"/>
</dbReference>
<reference evidence="18 19" key="2">
    <citation type="submission" date="2014-11" db="EMBL/GenBank/DDBJ databases">
        <title>Draft genome sequence of the solvent-tolerant Pseudomonas putida S12 including megaplasmid pTTS12.</title>
        <authorList>
            <person name="Wierckx N."/>
            <person name="Nijkamp J."/>
            <person name="Ballerstedt H."/>
            <person name="Siezen R.J."/>
            <person name="Wels M."/>
            <person name="de Ridder D."/>
            <person name="de Winde J.H."/>
            <person name="Ruijssenaars H.J."/>
        </authorList>
    </citation>
    <scope>NUCLEOTIDE SEQUENCE [LARGE SCALE GENOMIC DNA]</scope>
    <source>
        <strain evidence="18 19">S12</strain>
    </source>
</reference>
<dbReference type="InterPro" id="IPR002314">
    <property type="entry name" value="aa-tRNA-synt_IIb"/>
</dbReference>
<evidence type="ECO:0000256" key="3">
    <source>
        <dbReference type="ARBA" id="ARBA00010728"/>
    </source>
</evidence>
<keyword evidence="6" id="KW-0436">Ligase</keyword>
<dbReference type="InterPro" id="IPR042103">
    <property type="entry name" value="SerRS_1_N_sf"/>
</dbReference>
<dbReference type="Pfam" id="PF02403">
    <property type="entry name" value="Seryl_tRNA_N"/>
    <property type="match status" value="1"/>
</dbReference>
<dbReference type="InterPro" id="IPR045864">
    <property type="entry name" value="aa-tRNA-synth_II/BPL/LPL"/>
</dbReference>
<dbReference type="AlphaFoldDB" id="A0AA34WRK4"/>
<evidence type="ECO:0000313" key="19">
    <source>
        <dbReference type="Proteomes" id="UP000017753"/>
    </source>
</evidence>
<keyword evidence="5" id="KW-0963">Cytoplasm</keyword>
<sequence>MLDPHQLCDQLRSVLDRLTTRGFTLDVAYMESLEGRREAVQTRNEKLQAECNVRFKAIDPITAKSSDYALRMGHGERATDELAAGKVELDAIQAELTDFLLTIPNLPDGLVPVGRGQDDNVEVRRWGVPRQLDFEIKDSVFLGTLSGGLDLDAAYTLSGAHFSLLRGPIARLHRALAQFMIEMHTSLHGYEETYVPCIVQSSALQCTGLLPRLEEDLFRVMSNGTASGYLIPSGDVALVNLVAGKTLDAKQLPLKLLVNTPCFRNEAGRYGRDTRVTFRQYQVDEVALVNIVEPSASMSALEEMVACGERVLQGLELPYRIRVVCTGDLGFSALKSYDLDVWMPSMGRYRTVGSFSNAGDFLARRMLASCRTSATSQAKLVHTVSSSGMAVGILLKAILENHQEVDGRIRIPGVLKPMMGGVTV</sequence>
<dbReference type="RefSeq" id="WP_019436635.1">
    <property type="nucleotide sequence ID" value="NZ_ALNR01000011.1"/>
</dbReference>
<comment type="catalytic activity">
    <reaction evidence="12">
        <text>tRNA(Sec) + L-serine + ATP = L-seryl-tRNA(Sec) + AMP + diphosphate + H(+)</text>
        <dbReference type="Rhea" id="RHEA:42580"/>
        <dbReference type="Rhea" id="RHEA-COMP:9742"/>
        <dbReference type="Rhea" id="RHEA-COMP:10128"/>
        <dbReference type="ChEBI" id="CHEBI:15378"/>
        <dbReference type="ChEBI" id="CHEBI:30616"/>
        <dbReference type="ChEBI" id="CHEBI:33019"/>
        <dbReference type="ChEBI" id="CHEBI:33384"/>
        <dbReference type="ChEBI" id="CHEBI:78442"/>
        <dbReference type="ChEBI" id="CHEBI:78533"/>
        <dbReference type="ChEBI" id="CHEBI:456215"/>
        <dbReference type="EC" id="6.1.1.11"/>
    </reaction>
</comment>
<feature type="binding site" evidence="16">
    <location>
        <begin position="264"/>
        <end position="266"/>
    </location>
    <ligand>
        <name>ATP</name>
        <dbReference type="ChEBI" id="CHEBI:30616"/>
    </ligand>
</feature>
<accession>A0AA34WRK4</accession>
<evidence type="ECO:0000256" key="12">
    <source>
        <dbReference type="ARBA" id="ARBA00047929"/>
    </source>
</evidence>
<dbReference type="SUPFAM" id="SSF55681">
    <property type="entry name" value="Class II aaRS and biotin synthetases"/>
    <property type="match status" value="1"/>
</dbReference>
<dbReference type="PANTHER" id="PTHR43697:SF1">
    <property type="entry name" value="SERINE--TRNA LIGASE"/>
    <property type="match status" value="1"/>
</dbReference>
<dbReference type="InterPro" id="IPR010978">
    <property type="entry name" value="tRNA-bd_arm"/>
</dbReference>
<dbReference type="NCBIfam" id="TIGR00414">
    <property type="entry name" value="serS"/>
    <property type="match status" value="1"/>
</dbReference>
<keyword evidence="7" id="KW-0547">Nucleotide-binding</keyword>
<dbReference type="Proteomes" id="UP000017753">
    <property type="component" value="Chromosome"/>
</dbReference>
<dbReference type="PRINTS" id="PR00981">
    <property type="entry name" value="TRNASYNTHSER"/>
</dbReference>
<dbReference type="Gene3D" id="3.30.930.10">
    <property type="entry name" value="Bira Bifunctional Protein, Domain 2"/>
    <property type="match status" value="1"/>
</dbReference>
<gene>
    <name evidence="18" type="ORF">RPPX_12310</name>
</gene>
<dbReference type="InterPro" id="IPR015866">
    <property type="entry name" value="Ser-tRNA-synth_1_N"/>
</dbReference>
<evidence type="ECO:0000256" key="4">
    <source>
        <dbReference type="ARBA" id="ARBA00012840"/>
    </source>
</evidence>
<evidence type="ECO:0000256" key="8">
    <source>
        <dbReference type="ARBA" id="ARBA00022840"/>
    </source>
</evidence>
<dbReference type="GO" id="GO:0005524">
    <property type="term" value="F:ATP binding"/>
    <property type="evidence" value="ECO:0007669"/>
    <property type="project" value="UniProtKB-KW"/>
</dbReference>
<comment type="catalytic activity">
    <reaction evidence="13">
        <text>tRNA(Ser) + L-serine + ATP = L-seryl-tRNA(Ser) + AMP + diphosphate + H(+)</text>
        <dbReference type="Rhea" id="RHEA:12292"/>
        <dbReference type="Rhea" id="RHEA-COMP:9669"/>
        <dbReference type="Rhea" id="RHEA-COMP:9703"/>
        <dbReference type="ChEBI" id="CHEBI:15378"/>
        <dbReference type="ChEBI" id="CHEBI:30616"/>
        <dbReference type="ChEBI" id="CHEBI:33019"/>
        <dbReference type="ChEBI" id="CHEBI:33384"/>
        <dbReference type="ChEBI" id="CHEBI:78442"/>
        <dbReference type="ChEBI" id="CHEBI:78533"/>
        <dbReference type="ChEBI" id="CHEBI:456215"/>
        <dbReference type="EC" id="6.1.1.11"/>
    </reaction>
</comment>
<evidence type="ECO:0000256" key="10">
    <source>
        <dbReference type="ARBA" id="ARBA00023146"/>
    </source>
</evidence>
<evidence type="ECO:0000256" key="13">
    <source>
        <dbReference type="ARBA" id="ARBA00048823"/>
    </source>
</evidence>
<dbReference type="EMBL" id="CP009974">
    <property type="protein sequence ID" value="AJA14094.1"/>
    <property type="molecule type" value="Genomic_DNA"/>
</dbReference>
<evidence type="ECO:0000256" key="6">
    <source>
        <dbReference type="ARBA" id="ARBA00022598"/>
    </source>
</evidence>
<name>A0AA34WRK4_PSEPU</name>
<dbReference type="SUPFAM" id="SSF46589">
    <property type="entry name" value="tRNA-binding arm"/>
    <property type="match status" value="1"/>
</dbReference>
<dbReference type="GO" id="GO:0005737">
    <property type="term" value="C:cytoplasm"/>
    <property type="evidence" value="ECO:0007669"/>
    <property type="project" value="UniProtKB-SubCell"/>
</dbReference>
<protein>
    <recommendedName>
        <fullName evidence="11 14">Serine--tRNA ligase</fullName>
        <ecNumber evidence="4 14">6.1.1.11</ecNumber>
    </recommendedName>
</protein>
<dbReference type="InterPro" id="IPR006195">
    <property type="entry name" value="aa-tRNA-synth_II"/>
</dbReference>
<comment type="similarity">
    <text evidence="3">Belongs to the class-II aminoacyl-tRNA synthetase family. Type-1 seryl-tRNA synthetase subfamily.</text>
</comment>
<feature type="binding site" evidence="15">
    <location>
        <position position="264"/>
    </location>
    <ligand>
        <name>L-serine</name>
        <dbReference type="ChEBI" id="CHEBI:33384"/>
    </ligand>
</feature>
<evidence type="ECO:0000256" key="1">
    <source>
        <dbReference type="ARBA" id="ARBA00004496"/>
    </source>
</evidence>
<dbReference type="EC" id="6.1.1.11" evidence="4 14"/>
<comment type="pathway">
    <text evidence="2">Aminoacyl-tRNA biosynthesis; selenocysteinyl-tRNA(Sec) biosynthesis; L-seryl-tRNA(Sec) from L-serine and tRNA(Sec): step 1/1.</text>
</comment>
<keyword evidence="8 16" id="KW-0067">ATP-binding</keyword>
<evidence type="ECO:0000256" key="2">
    <source>
        <dbReference type="ARBA" id="ARBA00005045"/>
    </source>
</evidence>
<evidence type="ECO:0000256" key="5">
    <source>
        <dbReference type="ARBA" id="ARBA00022490"/>
    </source>
</evidence>
<dbReference type="InterPro" id="IPR002317">
    <property type="entry name" value="Ser-tRNA-ligase_type_1"/>
</dbReference>
<proteinExistence type="inferred from homology"/>
<dbReference type="PIRSF" id="PIRSF001529">
    <property type="entry name" value="Ser-tRNA-synth_IIa"/>
    <property type="match status" value="1"/>
</dbReference>
<comment type="subcellular location">
    <subcellularLocation>
        <location evidence="1">Cytoplasm</location>
    </subcellularLocation>
</comment>
<keyword evidence="10" id="KW-0030">Aminoacyl-tRNA synthetase</keyword>
<dbReference type="PROSITE" id="PS50862">
    <property type="entry name" value="AA_TRNA_LIGASE_II"/>
    <property type="match status" value="1"/>
</dbReference>
<dbReference type="Gene3D" id="1.10.287.40">
    <property type="entry name" value="Serine-tRNA synthetase, tRNA binding domain"/>
    <property type="match status" value="1"/>
</dbReference>
<evidence type="ECO:0000256" key="7">
    <source>
        <dbReference type="ARBA" id="ARBA00022741"/>
    </source>
</evidence>
<evidence type="ECO:0000256" key="9">
    <source>
        <dbReference type="ARBA" id="ARBA00022917"/>
    </source>
</evidence>
<dbReference type="GO" id="GO:0006434">
    <property type="term" value="P:seryl-tRNA aminoacylation"/>
    <property type="evidence" value="ECO:0007669"/>
    <property type="project" value="UniProtKB-UniRule"/>
</dbReference>
<evidence type="ECO:0000313" key="18">
    <source>
        <dbReference type="EMBL" id="AJA14094.1"/>
    </source>
</evidence>
<dbReference type="GO" id="GO:0004828">
    <property type="term" value="F:serine-tRNA ligase activity"/>
    <property type="evidence" value="ECO:0007669"/>
    <property type="project" value="UniProtKB-UniRule"/>
</dbReference>
<feature type="domain" description="Aminoacyl-transfer RNA synthetases class-II family profile" evidence="17">
    <location>
        <begin position="171"/>
        <end position="412"/>
    </location>
</feature>
<evidence type="ECO:0000256" key="16">
    <source>
        <dbReference type="PIRSR" id="PIRSR001529-2"/>
    </source>
</evidence>